<comment type="caution">
    <text evidence="1">The sequence shown here is derived from an EMBL/GenBank/DDBJ whole genome shotgun (WGS) entry which is preliminary data.</text>
</comment>
<gene>
    <name evidence="1" type="ORF">MLD38_038643</name>
</gene>
<name>A0ACB9L0K9_9MYRT</name>
<protein>
    <submittedName>
        <fullName evidence="1">Uncharacterized protein</fullName>
    </submittedName>
</protein>
<organism evidence="1 2">
    <name type="scientific">Melastoma candidum</name>
    <dbReference type="NCBI Taxonomy" id="119954"/>
    <lineage>
        <taxon>Eukaryota</taxon>
        <taxon>Viridiplantae</taxon>
        <taxon>Streptophyta</taxon>
        <taxon>Embryophyta</taxon>
        <taxon>Tracheophyta</taxon>
        <taxon>Spermatophyta</taxon>
        <taxon>Magnoliopsida</taxon>
        <taxon>eudicotyledons</taxon>
        <taxon>Gunneridae</taxon>
        <taxon>Pentapetalae</taxon>
        <taxon>rosids</taxon>
        <taxon>malvids</taxon>
        <taxon>Myrtales</taxon>
        <taxon>Melastomataceae</taxon>
        <taxon>Melastomatoideae</taxon>
        <taxon>Melastomateae</taxon>
        <taxon>Melastoma</taxon>
    </lineage>
</organism>
<sequence length="310" mass="35180">MSFFTEELQELLPPADPFFPFGDSASPDNSLDIFASAGRFQNDVEDETDMCSALFVDGSSSGGFWYSSSPPCQQLENLTLYRSNWSYPMEGQLGYDCLECVKRENLEPGRGYGDSYEGGYDEFNKCMMKRNDFVDETREISNVHAFSDGWMDLPQHSFSGGQIRRVSSTGDLQFSQSTRVRGSYSRSFSSPLAIENSINVGEHNVKAVRCSPEEKKEKILKYRAKRAQRNFNKTIKYVCRKTLADTRPRIRGRFARNDEVVDPPKAASLSNDNEEDDDFWVRVTKHCAINTIKPTLLTTFRKILQAGFGD</sequence>
<evidence type="ECO:0000313" key="1">
    <source>
        <dbReference type="EMBL" id="KAI4302956.1"/>
    </source>
</evidence>
<proteinExistence type="predicted"/>
<dbReference type="EMBL" id="CM042891">
    <property type="protein sequence ID" value="KAI4302956.1"/>
    <property type="molecule type" value="Genomic_DNA"/>
</dbReference>
<evidence type="ECO:0000313" key="2">
    <source>
        <dbReference type="Proteomes" id="UP001057402"/>
    </source>
</evidence>
<keyword evidence="2" id="KW-1185">Reference proteome</keyword>
<accession>A0ACB9L0K9</accession>
<dbReference type="Proteomes" id="UP001057402">
    <property type="component" value="Chromosome 12"/>
</dbReference>
<reference evidence="2" key="1">
    <citation type="journal article" date="2023" name="Front. Plant Sci.">
        <title>Chromosomal-level genome assembly of Melastoma candidum provides insights into trichome evolution.</title>
        <authorList>
            <person name="Zhong Y."/>
            <person name="Wu W."/>
            <person name="Sun C."/>
            <person name="Zou P."/>
            <person name="Liu Y."/>
            <person name="Dai S."/>
            <person name="Zhou R."/>
        </authorList>
    </citation>
    <scope>NUCLEOTIDE SEQUENCE [LARGE SCALE GENOMIC DNA]</scope>
</reference>